<keyword evidence="1" id="KW-0472">Membrane</keyword>
<dbReference type="EMBL" id="JBHTMY010000003">
    <property type="protein sequence ID" value="MFD1315453.1"/>
    <property type="molecule type" value="Genomic_DNA"/>
</dbReference>
<keyword evidence="3" id="KW-1185">Reference proteome</keyword>
<accession>A0ABW3Y1V0</accession>
<dbReference type="Proteomes" id="UP001597201">
    <property type="component" value="Unassembled WGS sequence"/>
</dbReference>
<evidence type="ECO:0000256" key="1">
    <source>
        <dbReference type="SAM" id="Phobius"/>
    </source>
</evidence>
<name>A0ABW3Y1V0_9FLAO</name>
<proteinExistence type="predicted"/>
<reference evidence="3" key="1">
    <citation type="journal article" date="2019" name="Int. J. Syst. Evol. Microbiol.">
        <title>The Global Catalogue of Microorganisms (GCM) 10K type strain sequencing project: providing services to taxonomists for standard genome sequencing and annotation.</title>
        <authorList>
            <consortium name="The Broad Institute Genomics Platform"/>
            <consortium name="The Broad Institute Genome Sequencing Center for Infectious Disease"/>
            <person name="Wu L."/>
            <person name="Ma J."/>
        </authorList>
    </citation>
    <scope>NUCLEOTIDE SEQUENCE [LARGE SCALE GENOMIC DNA]</scope>
    <source>
        <strain evidence="3">CCUG 61485</strain>
    </source>
</reference>
<feature type="transmembrane region" description="Helical" evidence="1">
    <location>
        <begin position="7"/>
        <end position="27"/>
    </location>
</feature>
<organism evidence="2 3">
    <name type="scientific">Namhaeicola litoreus</name>
    <dbReference type="NCBI Taxonomy" id="1052145"/>
    <lineage>
        <taxon>Bacteria</taxon>
        <taxon>Pseudomonadati</taxon>
        <taxon>Bacteroidota</taxon>
        <taxon>Flavobacteriia</taxon>
        <taxon>Flavobacteriales</taxon>
        <taxon>Flavobacteriaceae</taxon>
        <taxon>Namhaeicola</taxon>
    </lineage>
</organism>
<sequence length="59" mass="6954">MKNQKLIFSFLSYGVFLIIIGLLGYFFEWRNATIFLGLGFVFELMALILFAWKKVRKNS</sequence>
<comment type="caution">
    <text evidence="2">The sequence shown here is derived from an EMBL/GenBank/DDBJ whole genome shotgun (WGS) entry which is preliminary data.</text>
</comment>
<evidence type="ECO:0008006" key="4">
    <source>
        <dbReference type="Google" id="ProtNLM"/>
    </source>
</evidence>
<evidence type="ECO:0000313" key="2">
    <source>
        <dbReference type="EMBL" id="MFD1315453.1"/>
    </source>
</evidence>
<protein>
    <recommendedName>
        <fullName evidence="4">Gliding motility protein GldL</fullName>
    </recommendedName>
</protein>
<gene>
    <name evidence="2" type="ORF">ACFQ39_07475</name>
</gene>
<dbReference type="RefSeq" id="WP_377177650.1">
    <property type="nucleotide sequence ID" value="NZ_JBHTMY010000003.1"/>
</dbReference>
<keyword evidence="1" id="KW-0812">Transmembrane</keyword>
<evidence type="ECO:0000313" key="3">
    <source>
        <dbReference type="Proteomes" id="UP001597201"/>
    </source>
</evidence>
<keyword evidence="1" id="KW-1133">Transmembrane helix</keyword>
<feature type="transmembrane region" description="Helical" evidence="1">
    <location>
        <begin position="33"/>
        <end position="52"/>
    </location>
</feature>